<accession>A0A850R437</accession>
<name>A0A850R437_9LACO</name>
<comment type="caution">
    <text evidence="1">The sequence shown here is derived from an EMBL/GenBank/DDBJ whole genome shotgun (WGS) entry which is preliminary data.</text>
</comment>
<keyword evidence="2" id="KW-1185">Reference proteome</keyword>
<organism evidence="1 2">
    <name type="scientific">Bombilactobacillus apium</name>
    <dbReference type="NCBI Taxonomy" id="2675299"/>
    <lineage>
        <taxon>Bacteria</taxon>
        <taxon>Bacillati</taxon>
        <taxon>Bacillota</taxon>
        <taxon>Bacilli</taxon>
        <taxon>Lactobacillales</taxon>
        <taxon>Lactobacillaceae</taxon>
        <taxon>Bombilactobacillus</taxon>
    </lineage>
</organism>
<reference evidence="1 2" key="1">
    <citation type="submission" date="2020-06" db="EMBL/GenBank/DDBJ databases">
        <authorList>
            <person name="Kang J."/>
        </authorList>
    </citation>
    <scope>NUCLEOTIDE SEQUENCE [LARGE SCALE GENOMIC DNA]</scope>
    <source>
        <strain evidence="1 2">DCY120</strain>
    </source>
</reference>
<sequence length="91" mass="10200">MEKMKFMGGLLLGAGVTYWFLKKNPLPKNELANIIAEQRMIVPKVDKAAMQQAFQQKTADLQAEVTGTTKQTTNFDDIQLDIDQVQKVSAK</sequence>
<evidence type="ECO:0000313" key="1">
    <source>
        <dbReference type="EMBL" id="NVY97130.1"/>
    </source>
</evidence>
<evidence type="ECO:0000313" key="2">
    <source>
        <dbReference type="Proteomes" id="UP000563523"/>
    </source>
</evidence>
<protein>
    <submittedName>
        <fullName evidence="1">Uncharacterized protein</fullName>
    </submittedName>
</protein>
<dbReference type="Proteomes" id="UP000563523">
    <property type="component" value="Unassembled WGS sequence"/>
</dbReference>
<proteinExistence type="predicted"/>
<dbReference type="AlphaFoldDB" id="A0A850R437"/>
<gene>
    <name evidence="1" type="ORF">HU830_08350</name>
</gene>
<dbReference type="RefSeq" id="WP_176943293.1">
    <property type="nucleotide sequence ID" value="NZ_JABZEC010000009.1"/>
</dbReference>
<dbReference type="EMBL" id="JABZEC010000009">
    <property type="protein sequence ID" value="NVY97130.1"/>
    <property type="molecule type" value="Genomic_DNA"/>
</dbReference>